<feature type="transmembrane region" description="Helical" evidence="1">
    <location>
        <begin position="6"/>
        <end position="25"/>
    </location>
</feature>
<dbReference type="EMBL" id="GBXM01055859">
    <property type="protein sequence ID" value="JAH52718.1"/>
    <property type="molecule type" value="Transcribed_RNA"/>
</dbReference>
<reference evidence="2" key="1">
    <citation type="submission" date="2014-11" db="EMBL/GenBank/DDBJ databases">
        <authorList>
            <person name="Amaro Gonzalez C."/>
        </authorList>
    </citation>
    <scope>NUCLEOTIDE SEQUENCE</scope>
</reference>
<proteinExistence type="predicted"/>
<sequence>MLTFEFFIVFFTYLITIVLITHLIFGGGEDVIGWPC</sequence>
<organism evidence="2">
    <name type="scientific">Anguilla anguilla</name>
    <name type="common">European freshwater eel</name>
    <name type="synonym">Muraena anguilla</name>
    <dbReference type="NCBI Taxonomy" id="7936"/>
    <lineage>
        <taxon>Eukaryota</taxon>
        <taxon>Metazoa</taxon>
        <taxon>Chordata</taxon>
        <taxon>Craniata</taxon>
        <taxon>Vertebrata</taxon>
        <taxon>Euteleostomi</taxon>
        <taxon>Actinopterygii</taxon>
        <taxon>Neopterygii</taxon>
        <taxon>Teleostei</taxon>
        <taxon>Anguilliformes</taxon>
        <taxon>Anguillidae</taxon>
        <taxon>Anguilla</taxon>
    </lineage>
</organism>
<dbReference type="AlphaFoldDB" id="A0A0E9TJ11"/>
<reference evidence="2" key="2">
    <citation type="journal article" date="2015" name="Fish Shellfish Immunol.">
        <title>Early steps in the European eel (Anguilla anguilla)-Vibrio vulnificus interaction in the gills: Role of the RtxA13 toxin.</title>
        <authorList>
            <person name="Callol A."/>
            <person name="Pajuelo D."/>
            <person name="Ebbesson L."/>
            <person name="Teles M."/>
            <person name="MacKenzie S."/>
            <person name="Amaro C."/>
        </authorList>
    </citation>
    <scope>NUCLEOTIDE SEQUENCE</scope>
</reference>
<accession>A0A0E9TJ11</accession>
<keyword evidence="1" id="KW-0812">Transmembrane</keyword>
<protein>
    <submittedName>
        <fullName evidence="2">Uncharacterized protein</fullName>
    </submittedName>
</protein>
<name>A0A0E9TJ11_ANGAN</name>
<keyword evidence="1" id="KW-0472">Membrane</keyword>
<evidence type="ECO:0000313" key="2">
    <source>
        <dbReference type="EMBL" id="JAH52718.1"/>
    </source>
</evidence>
<evidence type="ECO:0000256" key="1">
    <source>
        <dbReference type="SAM" id="Phobius"/>
    </source>
</evidence>
<keyword evidence="1" id="KW-1133">Transmembrane helix</keyword>